<dbReference type="AlphaFoldDB" id="A0A0N1I9A7"/>
<organism evidence="1 2">
    <name type="scientific">Leptomonas seymouri</name>
    <dbReference type="NCBI Taxonomy" id="5684"/>
    <lineage>
        <taxon>Eukaryota</taxon>
        <taxon>Discoba</taxon>
        <taxon>Euglenozoa</taxon>
        <taxon>Kinetoplastea</taxon>
        <taxon>Metakinetoplastina</taxon>
        <taxon>Trypanosomatida</taxon>
        <taxon>Trypanosomatidae</taxon>
        <taxon>Leishmaniinae</taxon>
        <taxon>Leptomonas</taxon>
    </lineage>
</organism>
<dbReference type="Proteomes" id="UP000038009">
    <property type="component" value="Unassembled WGS sequence"/>
</dbReference>
<dbReference type="OrthoDB" id="262225at2759"/>
<keyword evidence="2" id="KW-1185">Reference proteome</keyword>
<dbReference type="EMBL" id="LJSK01000001">
    <property type="protein sequence ID" value="KPI90792.1"/>
    <property type="molecule type" value="Genomic_DNA"/>
</dbReference>
<reference evidence="1 2" key="1">
    <citation type="journal article" date="2015" name="PLoS Pathog.">
        <title>Leptomonas seymouri: Adaptations to the Dixenous Life Cycle Analyzed by Genome Sequencing, Transcriptome Profiling and Co-infection with Leishmania donovani.</title>
        <authorList>
            <person name="Kraeva N."/>
            <person name="Butenko A."/>
            <person name="Hlavacova J."/>
            <person name="Kostygov A."/>
            <person name="Myskova J."/>
            <person name="Grybchuk D."/>
            <person name="Lestinova T."/>
            <person name="Votypka J."/>
            <person name="Volf P."/>
            <person name="Opperdoes F."/>
            <person name="Flegontov P."/>
            <person name="Lukes J."/>
            <person name="Yurchenko V."/>
        </authorList>
    </citation>
    <scope>NUCLEOTIDE SEQUENCE [LARGE SCALE GENOMIC DNA]</scope>
    <source>
        <strain evidence="1 2">ATCC 30220</strain>
    </source>
</reference>
<evidence type="ECO:0000313" key="2">
    <source>
        <dbReference type="Proteomes" id="UP000038009"/>
    </source>
</evidence>
<dbReference type="OMA" id="PIQDDTW"/>
<protein>
    <submittedName>
        <fullName evidence="1">Uncharacterized protein</fullName>
    </submittedName>
</protein>
<comment type="caution">
    <text evidence="1">The sequence shown here is derived from an EMBL/GenBank/DDBJ whole genome shotgun (WGS) entry which is preliminary data.</text>
</comment>
<name>A0A0N1I9A7_LEPSE</name>
<gene>
    <name evidence="1" type="ORF">ABL78_0025</name>
</gene>
<dbReference type="VEuPathDB" id="TriTrypDB:Lsey_0001_0250"/>
<evidence type="ECO:0000313" key="1">
    <source>
        <dbReference type="EMBL" id="KPI90792.1"/>
    </source>
</evidence>
<proteinExistence type="predicted"/>
<sequence length="133" mass="15501">MSSHVESMQVVTVGHMTSDVLAMPSEEFASLHLQPLQDDTWIRQEQLVHMENLVDTEGGERIKKEILKDYIEDKARQGTFRTDPILEGMMYQEGLMREYCKNQHSEDAAKARSYRQELMEKHRKSRAITNAEM</sequence>
<accession>A0A0N1I9A7</accession>